<accession>A0AA86NTN1</accession>
<organism evidence="3">
    <name type="scientific">Hexamita inflata</name>
    <dbReference type="NCBI Taxonomy" id="28002"/>
    <lineage>
        <taxon>Eukaryota</taxon>
        <taxon>Metamonada</taxon>
        <taxon>Diplomonadida</taxon>
        <taxon>Hexamitidae</taxon>
        <taxon>Hexamitinae</taxon>
        <taxon>Hexamita</taxon>
    </lineage>
</organism>
<keyword evidence="5" id="KW-1185">Reference proteome</keyword>
<dbReference type="Pfam" id="PF12799">
    <property type="entry name" value="LRR_4"/>
    <property type="match status" value="1"/>
</dbReference>
<proteinExistence type="predicted"/>
<dbReference type="Proteomes" id="UP001642409">
    <property type="component" value="Unassembled WGS sequence"/>
</dbReference>
<dbReference type="PANTHER" id="PTHR46652:SF3">
    <property type="entry name" value="LEUCINE-RICH REPEAT-CONTAINING PROTEIN 9"/>
    <property type="match status" value="1"/>
</dbReference>
<comment type="caution">
    <text evidence="3">The sequence shown here is derived from an EMBL/GenBank/DDBJ whole genome shotgun (WGS) entry which is preliminary data.</text>
</comment>
<dbReference type="PANTHER" id="PTHR46652">
    <property type="entry name" value="LEUCINE-RICH REPEAT AND IQ DOMAIN-CONTAINING PROTEIN 1-RELATED"/>
    <property type="match status" value="1"/>
</dbReference>
<dbReference type="AlphaFoldDB" id="A0AA86NTN1"/>
<name>A0AA86NTN1_9EUKA</name>
<evidence type="ECO:0000313" key="3">
    <source>
        <dbReference type="EMBL" id="CAI9924660.1"/>
    </source>
</evidence>
<dbReference type="EMBL" id="CAXDID020000800">
    <property type="protein sequence ID" value="CAL6114506.1"/>
    <property type="molecule type" value="Genomic_DNA"/>
</dbReference>
<keyword evidence="2" id="KW-0677">Repeat</keyword>
<sequence>MPYKTDYRKQKELSQKEEEAYDEQMRLKYKVIFNYGCGQIYDDQNITTLKFIDMFDFIDKQTYKMRAVSCHNIKFTRVAQCVTNLQIRYCDLLKLDGIRQWKQLKKLSISNRDTPFQLQELQYLTNLQTLRIESSQVTDITPLKYLIKLQELSLFQNNIHDIEPLKNLKELITLELTDNQIIDLSPLQDLVNMDSLSLENNPVVHINALRNLSKLQRYLNLSQTYVQDFTPIEHHDRDFWHNRDLRNIKQPTKEIIKHSLNYKYIQHMKDTLKLYLNTETYFKNRIQLFNKKIAKPYKAALKYMRNFSEQILNLFKQLETDGSFDQ</sequence>
<dbReference type="PROSITE" id="PS51450">
    <property type="entry name" value="LRR"/>
    <property type="match status" value="2"/>
</dbReference>
<dbReference type="SUPFAM" id="SSF52058">
    <property type="entry name" value="L domain-like"/>
    <property type="match status" value="1"/>
</dbReference>
<dbReference type="EMBL" id="CATOUU010000319">
    <property type="protein sequence ID" value="CAI9924660.1"/>
    <property type="molecule type" value="Genomic_DNA"/>
</dbReference>
<dbReference type="InterPro" id="IPR025875">
    <property type="entry name" value="Leu-rich_rpt_4"/>
</dbReference>
<gene>
    <name evidence="3" type="ORF">HINF_LOCUS12305</name>
    <name evidence="4" type="ORF">HINF_LOCUS78009</name>
</gene>
<dbReference type="InterPro" id="IPR032675">
    <property type="entry name" value="LRR_dom_sf"/>
</dbReference>
<evidence type="ECO:0000313" key="4">
    <source>
        <dbReference type="EMBL" id="CAL6114506.1"/>
    </source>
</evidence>
<dbReference type="InterPro" id="IPR001611">
    <property type="entry name" value="Leu-rich_rpt"/>
</dbReference>
<dbReference type="InterPro" id="IPR050836">
    <property type="entry name" value="SDS22/Internalin_LRR"/>
</dbReference>
<protein>
    <submittedName>
        <fullName evidence="3">Leucine-rich repeat domain-containing protein</fullName>
    </submittedName>
    <submittedName>
        <fullName evidence="4">Leucine-rich_repeat domain-containing protein</fullName>
    </submittedName>
</protein>
<dbReference type="Gene3D" id="3.80.10.10">
    <property type="entry name" value="Ribonuclease Inhibitor"/>
    <property type="match status" value="1"/>
</dbReference>
<evidence type="ECO:0000256" key="1">
    <source>
        <dbReference type="ARBA" id="ARBA00022614"/>
    </source>
</evidence>
<reference evidence="3" key="1">
    <citation type="submission" date="2023-06" db="EMBL/GenBank/DDBJ databases">
        <authorList>
            <person name="Kurt Z."/>
        </authorList>
    </citation>
    <scope>NUCLEOTIDE SEQUENCE</scope>
</reference>
<reference evidence="4 5" key="2">
    <citation type="submission" date="2024-07" db="EMBL/GenBank/DDBJ databases">
        <authorList>
            <person name="Akdeniz Z."/>
        </authorList>
    </citation>
    <scope>NUCLEOTIDE SEQUENCE [LARGE SCALE GENOMIC DNA]</scope>
</reference>
<evidence type="ECO:0000313" key="5">
    <source>
        <dbReference type="Proteomes" id="UP001642409"/>
    </source>
</evidence>
<evidence type="ECO:0000256" key="2">
    <source>
        <dbReference type="ARBA" id="ARBA00022737"/>
    </source>
</evidence>
<keyword evidence="1" id="KW-0433">Leucine-rich repeat</keyword>